<protein>
    <recommendedName>
        <fullName evidence="5">Release factor glutamine methyltransferase</fullName>
        <shortName evidence="5">RF MTase</shortName>
        <ecNumber evidence="5">2.1.1.297</ecNumber>
    </recommendedName>
    <alternativeName>
        <fullName evidence="5">N5-glutamine methyltransferase PrmC</fullName>
    </alternativeName>
    <alternativeName>
        <fullName evidence="5">Protein-(glutamine-N5) MTase PrmC</fullName>
    </alternativeName>
    <alternativeName>
        <fullName evidence="5">Protein-glutamine N-methyltransferase PrmC</fullName>
    </alternativeName>
</protein>
<dbReference type="InterPro" id="IPR002052">
    <property type="entry name" value="DNA_methylase_N6_adenine_CS"/>
</dbReference>
<dbReference type="CDD" id="cd02440">
    <property type="entry name" value="AdoMet_MTases"/>
    <property type="match status" value="1"/>
</dbReference>
<comment type="caution">
    <text evidence="8">The sequence shown here is derived from an EMBL/GenBank/DDBJ whole genome shotgun (WGS) entry which is preliminary data.</text>
</comment>
<dbReference type="InterPro" id="IPR019874">
    <property type="entry name" value="RF_methyltr_PrmC"/>
</dbReference>
<feature type="binding site" evidence="5">
    <location>
        <position position="204"/>
    </location>
    <ligand>
        <name>S-adenosyl-L-methionine</name>
        <dbReference type="ChEBI" id="CHEBI:59789"/>
    </ligand>
</feature>
<evidence type="ECO:0000256" key="5">
    <source>
        <dbReference type="HAMAP-Rule" id="MF_02126"/>
    </source>
</evidence>
<dbReference type="SUPFAM" id="SSF53335">
    <property type="entry name" value="S-adenosyl-L-methionine-dependent methyltransferases"/>
    <property type="match status" value="1"/>
</dbReference>
<dbReference type="GO" id="GO:0032259">
    <property type="term" value="P:methylation"/>
    <property type="evidence" value="ECO:0007669"/>
    <property type="project" value="UniProtKB-KW"/>
</dbReference>
<dbReference type="Gene3D" id="1.10.8.10">
    <property type="entry name" value="DNA helicase RuvA subunit, C-terminal domain"/>
    <property type="match status" value="1"/>
</dbReference>
<dbReference type="RefSeq" id="WP_246147282.1">
    <property type="nucleotide sequence ID" value="NZ_BJXX01000081.1"/>
</dbReference>
<dbReference type="PANTHER" id="PTHR18895">
    <property type="entry name" value="HEMK METHYLTRANSFERASE"/>
    <property type="match status" value="1"/>
</dbReference>
<dbReference type="NCBIfam" id="TIGR00536">
    <property type="entry name" value="hemK_fam"/>
    <property type="match status" value="1"/>
</dbReference>
<evidence type="ECO:0000256" key="3">
    <source>
        <dbReference type="ARBA" id="ARBA00022691"/>
    </source>
</evidence>
<dbReference type="Pfam" id="PF05175">
    <property type="entry name" value="MTS"/>
    <property type="match status" value="1"/>
</dbReference>
<name>A0A511VA66_9BACL</name>
<accession>A0A511VA66</accession>
<dbReference type="Proteomes" id="UP000321157">
    <property type="component" value="Unassembled WGS sequence"/>
</dbReference>
<proteinExistence type="inferred from homology"/>
<evidence type="ECO:0000256" key="4">
    <source>
        <dbReference type="ARBA" id="ARBA00048391"/>
    </source>
</evidence>
<dbReference type="PROSITE" id="PS00092">
    <property type="entry name" value="N6_MTASE"/>
    <property type="match status" value="1"/>
</dbReference>
<dbReference type="EMBL" id="BJXX01000081">
    <property type="protein sequence ID" value="GEN34463.1"/>
    <property type="molecule type" value="Genomic_DNA"/>
</dbReference>
<evidence type="ECO:0000313" key="8">
    <source>
        <dbReference type="EMBL" id="GEN34463.1"/>
    </source>
</evidence>
<feature type="domain" description="Methyltransferase small" evidence="6">
    <location>
        <begin position="127"/>
        <end position="207"/>
    </location>
</feature>
<dbReference type="HAMAP" id="MF_02126">
    <property type="entry name" value="RF_methyltr_PrmC"/>
    <property type="match status" value="1"/>
</dbReference>
<comment type="function">
    <text evidence="5">Methylates the class 1 translation termination release factors RF1/PrfA and RF2/PrfB on the glutamine residue of the universally conserved GGQ motif.</text>
</comment>
<dbReference type="InterPro" id="IPR007848">
    <property type="entry name" value="Small_mtfrase_dom"/>
</dbReference>
<keyword evidence="2 5" id="KW-0808">Transferase</keyword>
<feature type="binding site" evidence="5">
    <location>
        <position position="158"/>
    </location>
    <ligand>
        <name>S-adenosyl-L-methionine</name>
        <dbReference type="ChEBI" id="CHEBI:59789"/>
    </ligand>
</feature>
<feature type="domain" description="Release factor glutamine methyltransferase N-terminal" evidence="7">
    <location>
        <begin position="15"/>
        <end position="85"/>
    </location>
</feature>
<dbReference type="InterPro" id="IPR040758">
    <property type="entry name" value="PrmC_N"/>
</dbReference>
<dbReference type="InterPro" id="IPR004556">
    <property type="entry name" value="HemK-like"/>
</dbReference>
<dbReference type="GO" id="GO:0102559">
    <property type="term" value="F:peptide chain release factor N(5)-glutamine methyltransferase activity"/>
    <property type="evidence" value="ECO:0007669"/>
    <property type="project" value="UniProtKB-EC"/>
</dbReference>
<gene>
    <name evidence="5 8" type="primary">prmC</name>
    <name evidence="8" type="ORF">ADA01nite_19230</name>
</gene>
<reference evidence="8 9" key="1">
    <citation type="submission" date="2019-07" db="EMBL/GenBank/DDBJ databases">
        <title>Whole genome shotgun sequence of Aneurinibacillus danicus NBRC 102444.</title>
        <authorList>
            <person name="Hosoyama A."/>
            <person name="Uohara A."/>
            <person name="Ohji S."/>
            <person name="Ichikawa N."/>
        </authorList>
    </citation>
    <scope>NUCLEOTIDE SEQUENCE [LARGE SCALE GENOMIC DNA]</scope>
    <source>
        <strain evidence="8 9">NBRC 102444</strain>
    </source>
</reference>
<keyword evidence="1 5" id="KW-0489">Methyltransferase</keyword>
<dbReference type="PANTHER" id="PTHR18895:SF74">
    <property type="entry name" value="MTRF1L RELEASE FACTOR GLUTAMINE METHYLTRANSFERASE"/>
    <property type="match status" value="1"/>
</dbReference>
<evidence type="ECO:0000256" key="1">
    <source>
        <dbReference type="ARBA" id="ARBA00022603"/>
    </source>
</evidence>
<evidence type="ECO:0000259" key="6">
    <source>
        <dbReference type="Pfam" id="PF05175"/>
    </source>
</evidence>
<feature type="binding site" evidence="5">
    <location>
        <begin position="204"/>
        <end position="207"/>
    </location>
    <ligand>
        <name>substrate</name>
    </ligand>
</feature>
<comment type="catalytic activity">
    <reaction evidence="4 5">
        <text>L-glutaminyl-[peptide chain release factor] + S-adenosyl-L-methionine = N(5)-methyl-L-glutaminyl-[peptide chain release factor] + S-adenosyl-L-homocysteine + H(+)</text>
        <dbReference type="Rhea" id="RHEA:42896"/>
        <dbReference type="Rhea" id="RHEA-COMP:10271"/>
        <dbReference type="Rhea" id="RHEA-COMP:10272"/>
        <dbReference type="ChEBI" id="CHEBI:15378"/>
        <dbReference type="ChEBI" id="CHEBI:30011"/>
        <dbReference type="ChEBI" id="CHEBI:57856"/>
        <dbReference type="ChEBI" id="CHEBI:59789"/>
        <dbReference type="ChEBI" id="CHEBI:61891"/>
        <dbReference type="EC" id="2.1.1.297"/>
    </reaction>
</comment>
<dbReference type="InterPro" id="IPR029063">
    <property type="entry name" value="SAM-dependent_MTases_sf"/>
</dbReference>
<dbReference type="Gene3D" id="3.40.50.150">
    <property type="entry name" value="Vaccinia Virus protein VP39"/>
    <property type="match status" value="1"/>
</dbReference>
<sequence>MLKVRKRMNKMAVREAMQKASRFLREKGIDDAAFLAEYAIRHALGWDRIRFISGMSHTLTEEEWTRIDEVVRRRAAGEPMQYIVGTQEFYGLAFEVNPSVLIPRPETELLVEEVLKRVKELWPEDAALLAADIGTGSGAIAVTLAAFGGENWKLIATDIAQESLDVAHRNAVRHHTADKISFVRGDLLEPLLRDQRRVDVLVSNPPYIPSFDVTQLDTQVKDHEPLRALDGGEDGLDFYRRMTKDLSQVLAERALLGWEVGIHQAETVRSWLEDTGLFPEVYIVHDLADIGRHVIAVRS</sequence>
<evidence type="ECO:0000256" key="2">
    <source>
        <dbReference type="ARBA" id="ARBA00022679"/>
    </source>
</evidence>
<comment type="similarity">
    <text evidence="5">Belongs to the protein N5-glutamine methyltransferase family. PrmC subfamily.</text>
</comment>
<dbReference type="Pfam" id="PF17827">
    <property type="entry name" value="PrmC_N"/>
    <property type="match status" value="1"/>
</dbReference>
<feature type="binding site" evidence="5">
    <location>
        <begin position="134"/>
        <end position="138"/>
    </location>
    <ligand>
        <name>S-adenosyl-L-methionine</name>
        <dbReference type="ChEBI" id="CHEBI:59789"/>
    </ligand>
</feature>
<dbReference type="GO" id="GO:0003676">
    <property type="term" value="F:nucleic acid binding"/>
    <property type="evidence" value="ECO:0007669"/>
    <property type="project" value="InterPro"/>
</dbReference>
<keyword evidence="9" id="KW-1185">Reference proteome</keyword>
<comment type="caution">
    <text evidence="5">Lacks conserved residue(s) required for the propagation of feature annotation.</text>
</comment>
<dbReference type="EC" id="2.1.1.297" evidence="5"/>
<organism evidence="8 9">
    <name type="scientific">Aneurinibacillus danicus</name>
    <dbReference type="NCBI Taxonomy" id="267746"/>
    <lineage>
        <taxon>Bacteria</taxon>
        <taxon>Bacillati</taxon>
        <taxon>Bacillota</taxon>
        <taxon>Bacilli</taxon>
        <taxon>Bacillales</taxon>
        <taxon>Paenibacillaceae</taxon>
        <taxon>Aneurinibacillus group</taxon>
        <taxon>Aneurinibacillus</taxon>
    </lineage>
</organism>
<dbReference type="AlphaFoldDB" id="A0A511VA66"/>
<keyword evidence="3 5" id="KW-0949">S-adenosyl-L-methionine</keyword>
<dbReference type="NCBIfam" id="TIGR03534">
    <property type="entry name" value="RF_mod_PrmC"/>
    <property type="match status" value="1"/>
</dbReference>
<dbReference type="InterPro" id="IPR050320">
    <property type="entry name" value="N5-glutamine_MTase"/>
</dbReference>
<evidence type="ECO:0000259" key="7">
    <source>
        <dbReference type="Pfam" id="PF17827"/>
    </source>
</evidence>
<evidence type="ECO:0000313" key="9">
    <source>
        <dbReference type="Proteomes" id="UP000321157"/>
    </source>
</evidence>